<protein>
    <recommendedName>
        <fullName evidence="3">N-acetylglucosaminyl deacetylase, LmbE family</fullName>
    </recommendedName>
</protein>
<evidence type="ECO:0000313" key="2">
    <source>
        <dbReference type="Proteomes" id="UP000288947"/>
    </source>
</evidence>
<dbReference type="Proteomes" id="UP000288947">
    <property type="component" value="Chromosome"/>
</dbReference>
<gene>
    <name evidence="1" type="ORF">CBS1_09405</name>
</gene>
<dbReference type="GO" id="GO:0016811">
    <property type="term" value="F:hydrolase activity, acting on carbon-nitrogen (but not peptide) bonds, in linear amides"/>
    <property type="evidence" value="ECO:0007669"/>
    <property type="project" value="TreeGrafter"/>
</dbReference>
<evidence type="ECO:0008006" key="3">
    <source>
        <dbReference type="Google" id="ProtNLM"/>
    </source>
</evidence>
<dbReference type="Gene3D" id="3.40.50.10320">
    <property type="entry name" value="LmbE-like"/>
    <property type="match status" value="1"/>
</dbReference>
<proteinExistence type="predicted"/>
<dbReference type="SUPFAM" id="SSF102588">
    <property type="entry name" value="LmbE-like"/>
    <property type="match status" value="1"/>
</dbReference>
<dbReference type="InterPro" id="IPR003737">
    <property type="entry name" value="GlcNAc_PI_deacetylase-related"/>
</dbReference>
<evidence type="ECO:0000313" key="1">
    <source>
        <dbReference type="EMBL" id="QAV33896.1"/>
    </source>
</evidence>
<keyword evidence="2" id="KW-1185">Reference proteome</keyword>
<accession>A0AAE6CEH8</accession>
<sequence length="216" mass="24480">MLTSFSSYLFVGAHPDDIEIWAGGLIFKIHERNKTAKVYCVVLTDGSAGQGSVQERYEESMEAAKMLRVDSYEFLNFKDASLDFNVELSKVIANLIRKYKPDVLVTHPASDKHPDHAAVGLATSKALFLAMVSPEFLDYEPHLCRNVLRFVSDPFSSPSSRVYVDISEVYEMKKELIAKFKTQLDVLEPYLQLNELYGRMIGVRAAELFEPEVLIF</sequence>
<dbReference type="PANTHER" id="PTHR12993:SF11">
    <property type="entry name" value="N-ACETYLGLUCOSAMINYL-PHOSPHATIDYLINOSITOL DE-N-ACETYLASE"/>
    <property type="match status" value="1"/>
</dbReference>
<dbReference type="PANTHER" id="PTHR12993">
    <property type="entry name" value="N-ACETYLGLUCOSAMINYL-PHOSPHATIDYLINOSITOL DE-N-ACETYLASE-RELATED"/>
    <property type="match status" value="1"/>
</dbReference>
<dbReference type="AlphaFoldDB" id="A0AAE6CEH8"/>
<dbReference type="InterPro" id="IPR024078">
    <property type="entry name" value="LmbE-like_dom_sf"/>
</dbReference>
<name>A0AAE6CEH8_9BACT</name>
<organism evidence="1 2">
    <name type="scientific">Fervidobacterium changbaicum</name>
    <dbReference type="NCBI Taxonomy" id="310769"/>
    <lineage>
        <taxon>Bacteria</taxon>
        <taxon>Thermotogati</taxon>
        <taxon>Thermotogota</taxon>
        <taxon>Thermotogae</taxon>
        <taxon>Thermotogales</taxon>
        <taxon>Fervidobacteriaceae</taxon>
        <taxon>Fervidobacterium</taxon>
    </lineage>
</organism>
<dbReference type="Pfam" id="PF02585">
    <property type="entry name" value="PIG-L"/>
    <property type="match status" value="1"/>
</dbReference>
<dbReference type="EMBL" id="CP026721">
    <property type="protein sequence ID" value="QAV33896.1"/>
    <property type="molecule type" value="Genomic_DNA"/>
</dbReference>
<reference evidence="1 2" key="1">
    <citation type="submission" date="2018-01" db="EMBL/GenBank/DDBJ databases">
        <title>The whole genome sequencing and assembly of Fervidobacterium changbaicum CBS-1 strain.</title>
        <authorList>
            <person name="Kim J.-Y."/>
            <person name="Park M.-K."/>
            <person name="Yi H."/>
            <person name="Bahn Y.-S."/>
            <person name="Kim J.F."/>
            <person name="Lee D.-W."/>
        </authorList>
    </citation>
    <scope>NUCLEOTIDE SEQUENCE [LARGE SCALE GENOMIC DNA]</scope>
    <source>
        <strain evidence="1 2">CBS-1</strain>
    </source>
</reference>
<dbReference type="RefSeq" id="WP_033191364.1">
    <property type="nucleotide sequence ID" value="NZ_CP026721.1"/>
</dbReference>